<organism evidence="1 2">
    <name type="scientific">Lawsonibacter faecis</name>
    <dbReference type="NCBI Taxonomy" id="2763052"/>
    <lineage>
        <taxon>Bacteria</taxon>
        <taxon>Bacillati</taxon>
        <taxon>Bacillota</taxon>
        <taxon>Clostridia</taxon>
        <taxon>Eubacteriales</taxon>
        <taxon>Oscillospiraceae</taxon>
        <taxon>Lawsonibacter</taxon>
    </lineage>
</organism>
<comment type="caution">
    <text evidence="1">The sequence shown here is derived from an EMBL/GenBank/DDBJ whole genome shotgun (WGS) entry which is preliminary data.</text>
</comment>
<evidence type="ECO:0000313" key="1">
    <source>
        <dbReference type="EMBL" id="MBC5737097.1"/>
    </source>
</evidence>
<accession>A0A8J6JKT4</accession>
<sequence length="57" mass="6178">MDKQKITQLATQIMLASESITVAGEHNRVQLSGIYRTASQIIAEAGKEEEDGGQIDC</sequence>
<gene>
    <name evidence="1" type="ORF">H8S62_08730</name>
</gene>
<proteinExistence type="predicted"/>
<dbReference type="Proteomes" id="UP000607645">
    <property type="component" value="Unassembled WGS sequence"/>
</dbReference>
<dbReference type="AlphaFoldDB" id="A0A8J6JKT4"/>
<dbReference type="EMBL" id="JACOPQ010000005">
    <property type="protein sequence ID" value="MBC5737097.1"/>
    <property type="molecule type" value="Genomic_DNA"/>
</dbReference>
<evidence type="ECO:0000313" key="2">
    <source>
        <dbReference type="Proteomes" id="UP000607645"/>
    </source>
</evidence>
<reference evidence="1" key="1">
    <citation type="submission" date="2020-08" db="EMBL/GenBank/DDBJ databases">
        <title>Genome public.</title>
        <authorList>
            <person name="Liu C."/>
            <person name="Sun Q."/>
        </authorList>
    </citation>
    <scope>NUCLEOTIDE SEQUENCE</scope>
    <source>
        <strain evidence="1">NSJ-52</strain>
    </source>
</reference>
<dbReference type="RefSeq" id="WP_155152138.1">
    <property type="nucleotide sequence ID" value="NZ_JACOPQ010000005.1"/>
</dbReference>
<keyword evidence="2" id="KW-1185">Reference proteome</keyword>
<name>A0A8J6JKT4_9FIRM</name>
<protein>
    <submittedName>
        <fullName evidence="1">Uncharacterized protein</fullName>
    </submittedName>
</protein>